<name>A0A0B5FS86_9BACT</name>
<dbReference type="Gene3D" id="1.20.1530.20">
    <property type="match status" value="1"/>
</dbReference>
<feature type="transmembrane region" description="Helical" evidence="8">
    <location>
        <begin position="68"/>
        <end position="87"/>
    </location>
</feature>
<feature type="transmembrane region" description="Helical" evidence="8">
    <location>
        <begin position="258"/>
        <end position="277"/>
    </location>
</feature>
<evidence type="ECO:0000256" key="5">
    <source>
        <dbReference type="ARBA" id="ARBA00022692"/>
    </source>
</evidence>
<feature type="transmembrane region" description="Helical" evidence="8">
    <location>
        <begin position="229"/>
        <end position="252"/>
    </location>
</feature>
<evidence type="ECO:0000313" key="10">
    <source>
        <dbReference type="Proteomes" id="UP000035036"/>
    </source>
</evidence>
<evidence type="ECO:0000256" key="8">
    <source>
        <dbReference type="SAM" id="Phobius"/>
    </source>
</evidence>
<feature type="transmembrane region" description="Helical" evidence="8">
    <location>
        <begin position="6"/>
        <end position="29"/>
    </location>
</feature>
<sequence length="314" mass="33773">MVLFLDILTIVIPVFLVIGLGFVLKRLNLIDDHFLFQTNRLVYYVALPLLLFYKIGTADFFANFNGSLVVGSSLVIAIGFAVSYGYAALRGYAPATRGAFSQGAFRGNLAYIGLAIVFNAYGEDGLTRAGILMGFLVPVLNFFAILALLWPHRRAGGHQGRAFWVRQIAFNPLIIASFAGIIWSFLHLPIPVILDRSLHIATGMTLPLALLAIGGSFSLQKLKGDLTCALLSTTIKIIWLPVIATALLYTMGVRGQDLAIGVLFAGTPTATATYIMAHQLKGDAELAGSIVMMSTLLSALTYTLALFILGSLGL</sequence>
<evidence type="ECO:0000256" key="2">
    <source>
        <dbReference type="ARBA" id="ARBA00010145"/>
    </source>
</evidence>
<dbReference type="Pfam" id="PF03547">
    <property type="entry name" value="Mem_trans"/>
    <property type="match status" value="1"/>
</dbReference>
<keyword evidence="6 8" id="KW-1133">Transmembrane helix</keyword>
<dbReference type="PANTHER" id="PTHR36838:SF4">
    <property type="entry name" value="AUXIN EFFLUX CARRIER FAMILY PROTEIN"/>
    <property type="match status" value="1"/>
</dbReference>
<dbReference type="OrthoDB" id="9805563at2"/>
<keyword evidence="5 8" id="KW-0812">Transmembrane</keyword>
<comment type="subcellular location">
    <subcellularLocation>
        <location evidence="1">Cell membrane</location>
        <topology evidence="1">Multi-pass membrane protein</topology>
    </subcellularLocation>
</comment>
<dbReference type="InterPro" id="IPR038770">
    <property type="entry name" value="Na+/solute_symporter_sf"/>
</dbReference>
<feature type="transmembrane region" description="Helical" evidence="8">
    <location>
        <begin position="198"/>
        <end position="217"/>
    </location>
</feature>
<evidence type="ECO:0000256" key="7">
    <source>
        <dbReference type="ARBA" id="ARBA00023136"/>
    </source>
</evidence>
<feature type="transmembrane region" description="Helical" evidence="8">
    <location>
        <begin position="163"/>
        <end position="186"/>
    </location>
</feature>
<organism evidence="9 10">
    <name type="scientific">Geoalkalibacter subterraneus</name>
    <dbReference type="NCBI Taxonomy" id="483547"/>
    <lineage>
        <taxon>Bacteria</taxon>
        <taxon>Pseudomonadati</taxon>
        <taxon>Thermodesulfobacteriota</taxon>
        <taxon>Desulfuromonadia</taxon>
        <taxon>Desulfuromonadales</taxon>
        <taxon>Geoalkalibacteraceae</taxon>
        <taxon>Geoalkalibacter</taxon>
    </lineage>
</organism>
<protein>
    <submittedName>
        <fullName evidence="9">Membrane protein</fullName>
    </submittedName>
</protein>
<dbReference type="EMBL" id="CP010311">
    <property type="protein sequence ID" value="AJF07010.1"/>
    <property type="molecule type" value="Genomic_DNA"/>
</dbReference>
<dbReference type="HOGENOM" id="CLU_056175_3_0_7"/>
<dbReference type="PANTHER" id="PTHR36838">
    <property type="entry name" value="AUXIN EFFLUX CARRIER FAMILY PROTEIN"/>
    <property type="match status" value="1"/>
</dbReference>
<dbReference type="KEGG" id="gsb:GSUB_11160"/>
<comment type="similarity">
    <text evidence="2">Belongs to the auxin efflux carrier (TC 2.A.69) family.</text>
</comment>
<evidence type="ECO:0000256" key="6">
    <source>
        <dbReference type="ARBA" id="ARBA00022989"/>
    </source>
</evidence>
<reference evidence="9 10" key="1">
    <citation type="journal article" date="2015" name="Genome Announc.">
        <title>Genomes of Geoalkalibacter ferrihydriticus Z-0531T and Geoalkalibacter subterraneus Red1T, Two Haloalkaliphilic Metal-Reducing Deltaproteobacteria.</title>
        <authorList>
            <person name="Badalamenti J.P."/>
            <person name="Krajmalnik-Brown R."/>
            <person name="Torres C.I."/>
            <person name="Bond D.R."/>
        </authorList>
    </citation>
    <scope>NUCLEOTIDE SEQUENCE [LARGE SCALE GENOMIC DNA]</scope>
    <source>
        <strain evidence="9 10">Red1</strain>
    </source>
</reference>
<evidence type="ECO:0000256" key="3">
    <source>
        <dbReference type="ARBA" id="ARBA00022448"/>
    </source>
</evidence>
<dbReference type="RefSeq" id="WP_040200851.1">
    <property type="nucleotide sequence ID" value="NZ_CP010311.1"/>
</dbReference>
<feature type="transmembrane region" description="Helical" evidence="8">
    <location>
        <begin position="130"/>
        <end position="151"/>
    </location>
</feature>
<keyword evidence="10" id="KW-1185">Reference proteome</keyword>
<accession>A0A0B5FS86</accession>
<dbReference type="AlphaFoldDB" id="A0A0B5FS86"/>
<keyword evidence="7 8" id="KW-0472">Membrane</keyword>
<evidence type="ECO:0000313" key="9">
    <source>
        <dbReference type="EMBL" id="AJF07010.1"/>
    </source>
</evidence>
<evidence type="ECO:0000256" key="4">
    <source>
        <dbReference type="ARBA" id="ARBA00022475"/>
    </source>
</evidence>
<feature type="transmembrane region" description="Helical" evidence="8">
    <location>
        <begin position="289"/>
        <end position="312"/>
    </location>
</feature>
<dbReference type="STRING" id="483547.GSUB_11160"/>
<gene>
    <name evidence="9" type="ORF">GSUB_11160</name>
</gene>
<dbReference type="Proteomes" id="UP000035036">
    <property type="component" value="Chromosome"/>
</dbReference>
<dbReference type="InterPro" id="IPR004776">
    <property type="entry name" value="Mem_transp_PIN-like"/>
</dbReference>
<dbReference type="GO" id="GO:0055085">
    <property type="term" value="P:transmembrane transport"/>
    <property type="evidence" value="ECO:0007669"/>
    <property type="project" value="InterPro"/>
</dbReference>
<keyword evidence="3" id="KW-0813">Transport</keyword>
<feature type="transmembrane region" description="Helical" evidence="8">
    <location>
        <begin position="41"/>
        <end position="62"/>
    </location>
</feature>
<keyword evidence="4" id="KW-1003">Cell membrane</keyword>
<dbReference type="GO" id="GO:0005886">
    <property type="term" value="C:plasma membrane"/>
    <property type="evidence" value="ECO:0007669"/>
    <property type="project" value="UniProtKB-SubCell"/>
</dbReference>
<feature type="transmembrane region" description="Helical" evidence="8">
    <location>
        <begin position="99"/>
        <end position="118"/>
    </location>
</feature>
<evidence type="ECO:0000256" key="1">
    <source>
        <dbReference type="ARBA" id="ARBA00004651"/>
    </source>
</evidence>
<proteinExistence type="inferred from homology"/>